<dbReference type="Proteomes" id="UP000054653">
    <property type="component" value="Unassembled WGS sequence"/>
</dbReference>
<proteinExistence type="predicted"/>
<protein>
    <submittedName>
        <fullName evidence="1">Uncharacterized protein</fullName>
    </submittedName>
</protein>
<evidence type="ECO:0000313" key="2">
    <source>
        <dbReference type="Proteomes" id="UP000054653"/>
    </source>
</evidence>
<gene>
    <name evidence="1" type="ORF">T03_12464</name>
</gene>
<dbReference type="EMBL" id="JYDI01001190">
    <property type="protein sequence ID" value="KRY38033.1"/>
    <property type="molecule type" value="Genomic_DNA"/>
</dbReference>
<reference evidence="1 2" key="1">
    <citation type="submission" date="2015-01" db="EMBL/GenBank/DDBJ databases">
        <title>Evolution of Trichinella species and genotypes.</title>
        <authorList>
            <person name="Korhonen P.K."/>
            <person name="Edoardo P."/>
            <person name="Giuseppe L.R."/>
            <person name="Gasser R.B."/>
        </authorList>
    </citation>
    <scope>NUCLEOTIDE SEQUENCE [LARGE SCALE GENOMIC DNA]</scope>
    <source>
        <strain evidence="1">ISS120</strain>
    </source>
</reference>
<name>A0A0V1BME3_TRIBR</name>
<organism evidence="1 2">
    <name type="scientific">Trichinella britovi</name>
    <name type="common">Parasitic roundworm</name>
    <dbReference type="NCBI Taxonomy" id="45882"/>
    <lineage>
        <taxon>Eukaryota</taxon>
        <taxon>Metazoa</taxon>
        <taxon>Ecdysozoa</taxon>
        <taxon>Nematoda</taxon>
        <taxon>Enoplea</taxon>
        <taxon>Dorylaimia</taxon>
        <taxon>Trichinellida</taxon>
        <taxon>Trichinellidae</taxon>
        <taxon>Trichinella</taxon>
    </lineage>
</organism>
<sequence>MLDEMRSDTPRRYNVSRRSPDLRARLIASFIARVSFVNDGLRELKETPSRNW</sequence>
<keyword evidence="2" id="KW-1185">Reference proteome</keyword>
<comment type="caution">
    <text evidence="1">The sequence shown here is derived from an EMBL/GenBank/DDBJ whole genome shotgun (WGS) entry which is preliminary data.</text>
</comment>
<evidence type="ECO:0000313" key="1">
    <source>
        <dbReference type="EMBL" id="KRY38033.1"/>
    </source>
</evidence>
<accession>A0A0V1BME3</accession>
<dbReference type="AlphaFoldDB" id="A0A0V1BME3"/>